<reference evidence="3" key="2">
    <citation type="journal article" date="2015" name="MBio">
        <title>Genome-Resolved Metagenomic Analysis Reveals Roles for Candidate Phyla and Other Microbial Community Members in Biogeochemical Transformations in Oil Reservoirs.</title>
        <authorList>
            <person name="Hu P."/>
            <person name="Tom L."/>
            <person name="Singh A."/>
            <person name="Thomas B.C."/>
            <person name="Baker B.J."/>
            <person name="Piceno Y.M."/>
            <person name="Andersen G.L."/>
            <person name="Banfield J.F."/>
        </authorList>
    </citation>
    <scope>NUCLEOTIDE SEQUENCE [LARGE SCALE GENOMIC DNA]</scope>
</reference>
<dbReference type="PATRIC" id="fig|1236046.5.peg.992"/>
<evidence type="ECO:0000313" key="4">
    <source>
        <dbReference type="Proteomes" id="UP000264215"/>
    </source>
</evidence>
<dbReference type="AlphaFoldDB" id="A0A117M7U0"/>
<dbReference type="Proteomes" id="UP000055014">
    <property type="component" value="Unassembled WGS sequence"/>
</dbReference>
<accession>A0A117M7U0</accession>
<evidence type="ECO:0000313" key="1">
    <source>
        <dbReference type="EMBL" id="HCO70227.1"/>
    </source>
</evidence>
<proteinExistence type="predicted"/>
<gene>
    <name evidence="1" type="ORF">DIT26_06590</name>
    <name evidence="2" type="ORF">XE02_1162</name>
</gene>
<organism evidence="2 3">
    <name type="scientific">Mesotoga infera</name>
    <dbReference type="NCBI Taxonomy" id="1236046"/>
    <lineage>
        <taxon>Bacteria</taxon>
        <taxon>Thermotogati</taxon>
        <taxon>Thermotogota</taxon>
        <taxon>Thermotogae</taxon>
        <taxon>Kosmotogales</taxon>
        <taxon>Kosmotogaceae</taxon>
        <taxon>Mesotoga</taxon>
    </lineage>
</organism>
<protein>
    <submittedName>
        <fullName evidence="2">Uroporphyrinogen-III decarboxylase</fullName>
    </submittedName>
</protein>
<sequence>MIELKRLNGGFGTKIDSWNGRDIFDDGSRYLFPDGFNPKAKEDGSLAIERDGVEVATMPRNGHYFDRSYFPLAHAESEGEISALVLPR</sequence>
<dbReference type="EMBL" id="LGGW01000117">
    <property type="protein sequence ID" value="KUK89141.1"/>
    <property type="molecule type" value="Genomic_DNA"/>
</dbReference>
<evidence type="ECO:0000313" key="3">
    <source>
        <dbReference type="Proteomes" id="UP000055014"/>
    </source>
</evidence>
<reference evidence="2" key="1">
    <citation type="journal article" date="2015" name="MBio">
        <title>Genome-resolved metagenomic analysis reveals roles for candidate phyla and other microbial community members in biogeochemical transformations in oil reservoirs.</title>
        <authorList>
            <person name="Hu P."/>
            <person name="Tom L."/>
            <person name="Singh A."/>
            <person name="Thomas B.C."/>
            <person name="Baker B.J."/>
            <person name="Piceno Y.M."/>
            <person name="Andersen G.L."/>
            <person name="Banfield J.F."/>
        </authorList>
    </citation>
    <scope>NUCLEOTIDE SEQUENCE [LARGE SCALE GENOMIC DNA]</scope>
    <source>
        <strain evidence="2">46_70</strain>
    </source>
</reference>
<comment type="caution">
    <text evidence="2">The sequence shown here is derived from an EMBL/GenBank/DDBJ whole genome shotgun (WGS) entry which is preliminary data.</text>
</comment>
<name>A0A117M7U0_9BACT</name>
<dbReference type="Proteomes" id="UP000264215">
    <property type="component" value="Unassembled WGS sequence"/>
</dbReference>
<dbReference type="EMBL" id="DQBS01000150">
    <property type="protein sequence ID" value="HCO70227.1"/>
    <property type="molecule type" value="Genomic_DNA"/>
</dbReference>
<evidence type="ECO:0000313" key="2">
    <source>
        <dbReference type="EMBL" id="KUK89141.1"/>
    </source>
</evidence>
<reference evidence="1 4" key="3">
    <citation type="journal article" date="2018" name="Nat. Biotechnol.">
        <title>A standardized bacterial taxonomy based on genome phylogeny substantially revises the tree of life.</title>
        <authorList>
            <person name="Parks D.H."/>
            <person name="Chuvochina M."/>
            <person name="Waite D.W."/>
            <person name="Rinke C."/>
            <person name="Skarshewski A."/>
            <person name="Chaumeil P.A."/>
            <person name="Hugenholtz P."/>
        </authorList>
    </citation>
    <scope>NUCLEOTIDE SEQUENCE [LARGE SCALE GENOMIC DNA]</scope>
    <source>
        <strain evidence="1">UBA9905</strain>
    </source>
</reference>